<proteinExistence type="predicted"/>
<dbReference type="OrthoDB" id="5823761at2759"/>
<comment type="caution">
    <text evidence="2">The sequence shown here is derived from an EMBL/GenBank/DDBJ whole genome shotgun (WGS) entry which is preliminary data.</text>
</comment>
<protein>
    <submittedName>
        <fullName evidence="2">Endoglucanase</fullName>
    </submittedName>
</protein>
<dbReference type="CDD" id="cd22278">
    <property type="entry name" value="DPBB_GH45_endoglucanase"/>
    <property type="match status" value="1"/>
</dbReference>
<dbReference type="InterPro" id="IPR007112">
    <property type="entry name" value="Expansin/allergen_DPBB_dom"/>
</dbReference>
<dbReference type="InterPro" id="IPR036908">
    <property type="entry name" value="RlpA-like_sf"/>
</dbReference>
<dbReference type="SUPFAM" id="SSF50685">
    <property type="entry name" value="Barwin-like endoglucanases"/>
    <property type="match status" value="1"/>
</dbReference>
<dbReference type="AlphaFoldDB" id="A0A8H8U546"/>
<name>A0A8H8U546_9HELO</name>
<accession>A0A8H8U546</accession>
<organism evidence="2 3">
    <name type="scientific">Lachnellula occidentalis</name>
    <dbReference type="NCBI Taxonomy" id="215460"/>
    <lineage>
        <taxon>Eukaryota</taxon>
        <taxon>Fungi</taxon>
        <taxon>Dikarya</taxon>
        <taxon>Ascomycota</taxon>
        <taxon>Pezizomycotina</taxon>
        <taxon>Leotiomycetes</taxon>
        <taxon>Helotiales</taxon>
        <taxon>Lachnaceae</taxon>
        <taxon>Lachnellula</taxon>
    </lineage>
</organism>
<gene>
    <name evidence="2" type="primary">egl5</name>
    <name evidence="2" type="ORF">LOCC1_G008441</name>
</gene>
<sequence>MASLYSTAFPARNDHNLCVSSAPLIEIDPGKWSAASGLAGLGLRGTMSERHENLSSPLHPRRLHLIYSRPKRPGYHNSNVLPTSKTPTELIVANSAITTDRKAHVAAVPQQETPCSPGKSVILPPSPPPPTINQLTPLPSLQSNISTGIYTAAVSQALYDTSGLSWCGSGCGICYRLTSTGSAPCSSCGAGGASGQSIIVMATNLCPNSGNAQWCASPGGTNQYGFEYNFDVMAQSEVLGDNPVVDFEVVDCPGAAATDFAQCQCA</sequence>
<dbReference type="EMBL" id="QGMI01001928">
    <property type="protein sequence ID" value="TVY31938.1"/>
    <property type="molecule type" value="Genomic_DNA"/>
</dbReference>
<feature type="domain" description="Expansin-like EG45" evidence="1">
    <location>
        <begin position="168"/>
        <end position="218"/>
    </location>
</feature>
<dbReference type="Gene3D" id="2.40.40.10">
    <property type="entry name" value="RlpA-like domain"/>
    <property type="match status" value="1"/>
</dbReference>
<evidence type="ECO:0000259" key="1">
    <source>
        <dbReference type="PROSITE" id="PS50842"/>
    </source>
</evidence>
<reference evidence="2 3" key="1">
    <citation type="submission" date="2018-05" db="EMBL/GenBank/DDBJ databases">
        <title>Genome sequencing and assembly of the regulated plant pathogen Lachnellula willkommii and related sister species for the development of diagnostic species identification markers.</title>
        <authorList>
            <person name="Giroux E."/>
            <person name="Bilodeau G."/>
        </authorList>
    </citation>
    <scope>NUCLEOTIDE SEQUENCE [LARGE SCALE GENOMIC DNA]</scope>
    <source>
        <strain evidence="2 3">CBS 160.35</strain>
    </source>
</reference>
<dbReference type="PROSITE" id="PS50842">
    <property type="entry name" value="EXPANSIN_EG45"/>
    <property type="match status" value="1"/>
</dbReference>
<keyword evidence="3" id="KW-1185">Reference proteome</keyword>
<evidence type="ECO:0000313" key="2">
    <source>
        <dbReference type="EMBL" id="TVY31938.1"/>
    </source>
</evidence>
<dbReference type="Pfam" id="PF22514">
    <property type="entry name" value="EXPB1_D1"/>
    <property type="match status" value="1"/>
</dbReference>
<dbReference type="Proteomes" id="UP000443090">
    <property type="component" value="Unassembled WGS sequence"/>
</dbReference>
<evidence type="ECO:0000313" key="3">
    <source>
        <dbReference type="Proteomes" id="UP000443090"/>
    </source>
</evidence>